<evidence type="ECO:0000256" key="3">
    <source>
        <dbReference type="ARBA" id="ARBA00022729"/>
    </source>
</evidence>
<evidence type="ECO:0000256" key="1">
    <source>
        <dbReference type="ARBA" id="ARBA00004613"/>
    </source>
</evidence>
<keyword evidence="4" id="KW-1015">Disulfide bond</keyword>
<dbReference type="GO" id="GO:0005576">
    <property type="term" value="C:extracellular region"/>
    <property type="evidence" value="ECO:0007669"/>
    <property type="project" value="UniProtKB-SubCell"/>
</dbReference>
<dbReference type="FunFam" id="2.40.10.10:FF:000054">
    <property type="entry name" value="Complement C1r subcomponent"/>
    <property type="match status" value="1"/>
</dbReference>
<dbReference type="Proteomes" id="UP000186922">
    <property type="component" value="Unassembled WGS sequence"/>
</dbReference>
<dbReference type="Pfam" id="PF00089">
    <property type="entry name" value="Trypsin"/>
    <property type="match status" value="1"/>
</dbReference>
<dbReference type="OrthoDB" id="10059102at2759"/>
<organism evidence="7 8">
    <name type="scientific">Ramazzottius varieornatus</name>
    <name type="common">Water bear</name>
    <name type="synonym">Tardigrade</name>
    <dbReference type="NCBI Taxonomy" id="947166"/>
    <lineage>
        <taxon>Eukaryota</taxon>
        <taxon>Metazoa</taxon>
        <taxon>Ecdysozoa</taxon>
        <taxon>Tardigrada</taxon>
        <taxon>Eutardigrada</taxon>
        <taxon>Parachela</taxon>
        <taxon>Hypsibioidea</taxon>
        <taxon>Ramazzottiidae</taxon>
        <taxon>Ramazzottius</taxon>
    </lineage>
</organism>
<dbReference type="PANTHER" id="PTHR24252">
    <property type="entry name" value="ACROSIN-RELATED"/>
    <property type="match status" value="1"/>
</dbReference>
<protein>
    <recommendedName>
        <fullName evidence="6">Peptidase S1 domain-containing protein</fullName>
    </recommendedName>
</protein>
<dbReference type="PRINTS" id="PR00722">
    <property type="entry name" value="CHYMOTRYPSIN"/>
</dbReference>
<dbReference type="PANTHER" id="PTHR24252:SF7">
    <property type="entry name" value="HYALIN"/>
    <property type="match status" value="1"/>
</dbReference>
<dbReference type="AlphaFoldDB" id="A0A1D1UV15"/>
<comment type="subcellular location">
    <subcellularLocation>
        <location evidence="1">Secreted</location>
    </subcellularLocation>
</comment>
<keyword evidence="3" id="KW-0732">Signal</keyword>
<dbReference type="InterPro" id="IPR033116">
    <property type="entry name" value="TRYPSIN_SER"/>
</dbReference>
<dbReference type="InterPro" id="IPR043504">
    <property type="entry name" value="Peptidase_S1_PA_chymotrypsin"/>
</dbReference>
<dbReference type="InterPro" id="IPR001254">
    <property type="entry name" value="Trypsin_dom"/>
</dbReference>
<dbReference type="InterPro" id="IPR001314">
    <property type="entry name" value="Peptidase_S1A"/>
</dbReference>
<feature type="domain" description="Peptidase S1" evidence="6">
    <location>
        <begin position="92"/>
        <end position="344"/>
    </location>
</feature>
<reference evidence="7 8" key="1">
    <citation type="journal article" date="2016" name="Nat. Commun.">
        <title>Extremotolerant tardigrade genome and improved radiotolerance of human cultured cells by tardigrade-unique protein.</title>
        <authorList>
            <person name="Hashimoto T."/>
            <person name="Horikawa D.D."/>
            <person name="Saito Y."/>
            <person name="Kuwahara H."/>
            <person name="Kozuka-Hata H."/>
            <person name="Shin-I T."/>
            <person name="Minakuchi Y."/>
            <person name="Ohishi K."/>
            <person name="Motoyama A."/>
            <person name="Aizu T."/>
            <person name="Enomoto A."/>
            <person name="Kondo K."/>
            <person name="Tanaka S."/>
            <person name="Hara Y."/>
            <person name="Koshikawa S."/>
            <person name="Sagara H."/>
            <person name="Miura T."/>
            <person name="Yokobori S."/>
            <person name="Miyagawa K."/>
            <person name="Suzuki Y."/>
            <person name="Kubo T."/>
            <person name="Oyama M."/>
            <person name="Kohara Y."/>
            <person name="Fujiyama A."/>
            <person name="Arakawa K."/>
            <person name="Katayama T."/>
            <person name="Toyoda A."/>
            <person name="Kunieda T."/>
        </authorList>
    </citation>
    <scope>NUCLEOTIDE SEQUENCE [LARGE SCALE GENOMIC DNA]</scope>
    <source>
        <strain evidence="7 8">YOKOZUNA-1</strain>
    </source>
</reference>
<comment type="caution">
    <text evidence="7">The sequence shown here is derived from an EMBL/GenBank/DDBJ whole genome shotgun (WGS) entry which is preliminary data.</text>
</comment>
<sequence length="353" mass="37993">MSVIRCSLAIFYIFSVFGDIFGQIRVGRPITAPPRPALAVPGRKSERRDVVQDICGISRGGDDDPFQLQLANFGTIGAREGNFPELMAEPTIVGGQDARMGDACWQAKLSRDGFFICGGSIIGRRTILTAVHCVINFNTRQVNDPNRFKVQTGAMASTTSIRNPDGISDGCAQEFNVIRIVINSRFNKNSNENDIALLTVDDDIDFGGSCVCPICLRPKVPPVGEICSVSGFGLEKEGGGNSRRPTPLKAVHLNILPTRFGGSCFIQNGTNGPPNMNNILCAGDRPGEDSCQGDSGGPLVCFDARRRSHYQVGIVSYGMGCARGIGGVYTRVPNYLDWLRLNAHGDQLSFADG</sequence>
<dbReference type="SUPFAM" id="SSF50494">
    <property type="entry name" value="Trypsin-like serine proteases"/>
    <property type="match status" value="1"/>
</dbReference>
<proteinExistence type="predicted"/>
<dbReference type="GO" id="GO:0006508">
    <property type="term" value="P:proteolysis"/>
    <property type="evidence" value="ECO:0007669"/>
    <property type="project" value="InterPro"/>
</dbReference>
<dbReference type="InterPro" id="IPR009003">
    <property type="entry name" value="Peptidase_S1_PA"/>
</dbReference>
<evidence type="ECO:0000259" key="6">
    <source>
        <dbReference type="PROSITE" id="PS50240"/>
    </source>
</evidence>
<dbReference type="PROSITE" id="PS50240">
    <property type="entry name" value="TRYPSIN_DOM"/>
    <property type="match status" value="1"/>
</dbReference>
<evidence type="ECO:0000256" key="4">
    <source>
        <dbReference type="ARBA" id="ARBA00023157"/>
    </source>
</evidence>
<name>A0A1D1UV15_RAMVA</name>
<gene>
    <name evidence="7" type="primary">RvY_03819-1</name>
    <name evidence="7" type="synonym">RvY_03819.1</name>
    <name evidence="7" type="ORF">RvY_03819</name>
</gene>
<accession>A0A1D1UV15</accession>
<dbReference type="Gene3D" id="2.40.10.10">
    <property type="entry name" value="Trypsin-like serine proteases"/>
    <property type="match status" value="1"/>
</dbReference>
<dbReference type="GO" id="GO:0004252">
    <property type="term" value="F:serine-type endopeptidase activity"/>
    <property type="evidence" value="ECO:0007669"/>
    <property type="project" value="InterPro"/>
</dbReference>
<dbReference type="PROSITE" id="PS00135">
    <property type="entry name" value="TRYPSIN_SER"/>
    <property type="match status" value="1"/>
</dbReference>
<evidence type="ECO:0000313" key="7">
    <source>
        <dbReference type="EMBL" id="GAU91592.1"/>
    </source>
</evidence>
<keyword evidence="2" id="KW-0964">Secreted</keyword>
<keyword evidence="5" id="KW-0325">Glycoprotein</keyword>
<dbReference type="SMART" id="SM00020">
    <property type="entry name" value="Tryp_SPc"/>
    <property type="match status" value="1"/>
</dbReference>
<dbReference type="EMBL" id="BDGG01000002">
    <property type="protein sequence ID" value="GAU91592.1"/>
    <property type="molecule type" value="Genomic_DNA"/>
</dbReference>
<dbReference type="STRING" id="947166.A0A1D1UV15"/>
<evidence type="ECO:0000256" key="5">
    <source>
        <dbReference type="ARBA" id="ARBA00023180"/>
    </source>
</evidence>
<evidence type="ECO:0000313" key="8">
    <source>
        <dbReference type="Proteomes" id="UP000186922"/>
    </source>
</evidence>
<evidence type="ECO:0000256" key="2">
    <source>
        <dbReference type="ARBA" id="ARBA00022525"/>
    </source>
</evidence>
<dbReference type="CDD" id="cd00190">
    <property type="entry name" value="Tryp_SPc"/>
    <property type="match status" value="1"/>
</dbReference>
<keyword evidence="8" id="KW-1185">Reference proteome</keyword>